<dbReference type="InterPro" id="IPR027417">
    <property type="entry name" value="P-loop_NTPase"/>
</dbReference>
<reference evidence="2 3" key="1">
    <citation type="journal article" date="2015" name="Nat. Commun.">
        <title>Outbred genome sequencing and CRISPR/Cas9 gene editing in butterflies.</title>
        <authorList>
            <person name="Li X."/>
            <person name="Fan D."/>
            <person name="Zhang W."/>
            <person name="Liu G."/>
            <person name="Zhang L."/>
            <person name="Zhao L."/>
            <person name="Fang X."/>
            <person name="Chen L."/>
            <person name="Dong Y."/>
            <person name="Chen Y."/>
            <person name="Ding Y."/>
            <person name="Zhao R."/>
            <person name="Feng M."/>
            <person name="Zhu Y."/>
            <person name="Feng Y."/>
            <person name="Jiang X."/>
            <person name="Zhu D."/>
            <person name="Xiang H."/>
            <person name="Feng X."/>
            <person name="Li S."/>
            <person name="Wang J."/>
            <person name="Zhang G."/>
            <person name="Kronforst M.R."/>
            <person name="Wang W."/>
        </authorList>
    </citation>
    <scope>NUCLEOTIDE SEQUENCE [LARGE SCALE GENOMIC DNA]</scope>
    <source>
        <strain evidence="2">Ya'a_city_454_Px</strain>
        <tissue evidence="2">Whole body</tissue>
    </source>
</reference>
<gene>
    <name evidence="2" type="ORF">RR46_14431</name>
</gene>
<keyword evidence="3" id="KW-1185">Reference proteome</keyword>
<organism evidence="2 3">
    <name type="scientific">Papilio xuthus</name>
    <name type="common">Asian swallowtail butterfly</name>
    <dbReference type="NCBI Taxonomy" id="66420"/>
    <lineage>
        <taxon>Eukaryota</taxon>
        <taxon>Metazoa</taxon>
        <taxon>Ecdysozoa</taxon>
        <taxon>Arthropoda</taxon>
        <taxon>Hexapoda</taxon>
        <taxon>Insecta</taxon>
        <taxon>Pterygota</taxon>
        <taxon>Neoptera</taxon>
        <taxon>Endopterygota</taxon>
        <taxon>Lepidoptera</taxon>
        <taxon>Glossata</taxon>
        <taxon>Ditrysia</taxon>
        <taxon>Papilionoidea</taxon>
        <taxon>Papilionidae</taxon>
        <taxon>Papilioninae</taxon>
        <taxon>Papilio</taxon>
    </lineage>
</organism>
<evidence type="ECO:0000259" key="1">
    <source>
        <dbReference type="Pfam" id="PF26063"/>
    </source>
</evidence>
<dbReference type="STRING" id="66420.A0A194PCK2"/>
<accession>A0A194PCK2</accession>
<sequence length="571" mass="64520">MDLQYKLLLYLDKRRVLTAMANSCESFLDECLDKGTNKFPPLRHLLEIDVMDLFNVFPELGDFLIQEPLQFQHICNKILFACINSIDSENKNNVQLMQVATNLRLKCVPQFLSNEKQPYYGGIMLKKGLLLDISKPNSYVFHTVWSCPEACEGNEVILQFIPKTPPKCYVCRSVLFENSGLRRCGEKVTATFISNDEFLPRKYFIVDDLISKLNVGNMYNLYVVVLKNNKSVWSVEESVILPAPITYPIPEDIEQLFETCEGVPWKFIYCLASTIGVRVCPLHCFMHVKISLLLSLVSVKANLLLGSSIINILVTGHETKYVLEIMSAATKFTNRSVYLGPHTSVQLSMIGGSGGICILPLSLYRSNQKQLSFILKTLETNKINIENSEIQLKCAVWALSNESKKIPFNNLSSVFDIVCRDCGQDYDDIAEFLLKNSLERQKKSKNEVTAINNLMAYINLIAGVHVSLDKSAENLLKSYFLSARRESSKVATIGSIGAFVTVSLTSARLCRRSVATIDDALFAIWLHVCGSPQPRFAPEEYLQTPPSIHELEQNMTKFKDWLEQFTGINFT</sequence>
<dbReference type="EMBL" id="KQ459606">
    <property type="protein sequence ID" value="KPI90927.1"/>
    <property type="molecule type" value="Genomic_DNA"/>
</dbReference>
<dbReference type="AlphaFoldDB" id="A0A194PCK2"/>
<dbReference type="InterPro" id="IPR058769">
    <property type="entry name" value="MCMDC2_N"/>
</dbReference>
<evidence type="ECO:0000313" key="3">
    <source>
        <dbReference type="Proteomes" id="UP000053268"/>
    </source>
</evidence>
<dbReference type="Pfam" id="PF26063">
    <property type="entry name" value="MCMDC2_N"/>
    <property type="match status" value="1"/>
</dbReference>
<name>A0A194PCK2_PAPXU</name>
<protein>
    <submittedName>
        <fullName evidence="2">Uncharacterized protein C8orf45-like</fullName>
    </submittedName>
</protein>
<proteinExistence type="predicted"/>
<feature type="domain" description="MCMDC2 N-terminal" evidence="1">
    <location>
        <begin position="3"/>
        <end position="108"/>
    </location>
</feature>
<dbReference type="Proteomes" id="UP000053268">
    <property type="component" value="Unassembled WGS sequence"/>
</dbReference>
<evidence type="ECO:0000313" key="2">
    <source>
        <dbReference type="EMBL" id="KPI90927.1"/>
    </source>
</evidence>
<dbReference type="Gene3D" id="3.40.50.300">
    <property type="entry name" value="P-loop containing nucleotide triphosphate hydrolases"/>
    <property type="match status" value="1"/>
</dbReference>